<feature type="compositionally biased region" description="Polar residues" evidence="1">
    <location>
        <begin position="220"/>
        <end position="229"/>
    </location>
</feature>
<gene>
    <name evidence="3" type="ORF">AKAME5_002925000</name>
</gene>
<dbReference type="PROSITE" id="PS50003">
    <property type="entry name" value="PH_DOMAIN"/>
    <property type="match status" value="1"/>
</dbReference>
<sequence length="362" mass="41272">TKNQEEKRLWVHYLKRLIVENHPASLPQKARQVLGDNFCQSPQFDQDNLKKSSASPRLDDIHGYHRGRRQSGQEPPELMYTPEKSRKSLPLLLEGNLPYRRTRRQSAQNAKILSQQVLKKSLFLFQLQLKTSKQRFIPMQAGSEGELCQADSLGSAGSSSTLASSVIEVEAERTELGLTPQLRPNQEEEEQVLDQPKDSQPPPNQTNFTCPLPPVACPSSPEQIPTMQQEQERAKMEDDCTLQNLHHNFSAEEERENISSCNLPREDMNTEATTSSPNPDLPHHPIQRRHPPTRGSHLTKRDKKIIEKIRSYYEAAAEAEEDEAERARRRGTRRQQPQIPSGLRKEFNMLDVSGCCEMDGIK</sequence>
<evidence type="ECO:0000313" key="3">
    <source>
        <dbReference type="EMBL" id="GLD64209.1"/>
    </source>
</evidence>
<feature type="compositionally biased region" description="Basic residues" evidence="1">
    <location>
        <begin position="285"/>
        <end position="301"/>
    </location>
</feature>
<dbReference type="GO" id="GO:0005085">
    <property type="term" value="F:guanyl-nucleotide exchange factor activity"/>
    <property type="evidence" value="ECO:0007669"/>
    <property type="project" value="TreeGrafter"/>
</dbReference>
<accession>A0AAD3N2D7</accession>
<feature type="non-terminal residue" evidence="3">
    <location>
        <position position="1"/>
    </location>
</feature>
<reference evidence="3" key="1">
    <citation type="submission" date="2022-08" db="EMBL/GenBank/DDBJ databases">
        <title>Genome sequencing of akame (Lates japonicus).</title>
        <authorList>
            <person name="Hashiguchi Y."/>
            <person name="Takahashi H."/>
        </authorList>
    </citation>
    <scope>NUCLEOTIDE SEQUENCE</scope>
    <source>
        <strain evidence="3">Kochi</strain>
    </source>
</reference>
<dbReference type="PANTHER" id="PTHR45924">
    <property type="entry name" value="FI17866P1"/>
    <property type="match status" value="1"/>
</dbReference>
<dbReference type="EMBL" id="BRZM01005510">
    <property type="protein sequence ID" value="GLD64209.1"/>
    <property type="molecule type" value="Genomic_DNA"/>
</dbReference>
<dbReference type="PANTHER" id="PTHR45924:SF3">
    <property type="entry name" value="PLECKSTRIN HOMOLOGY DOMAIN-CONTAINING FAMILY G MEMBER 2"/>
    <property type="match status" value="1"/>
</dbReference>
<feature type="compositionally biased region" description="Polar residues" evidence="1">
    <location>
        <begin position="44"/>
        <end position="55"/>
    </location>
</feature>
<evidence type="ECO:0000313" key="4">
    <source>
        <dbReference type="Proteomes" id="UP001279410"/>
    </source>
</evidence>
<feature type="domain" description="PH" evidence="2">
    <location>
        <begin position="1"/>
        <end position="19"/>
    </location>
</feature>
<feature type="region of interest" description="Disordered" evidence="1">
    <location>
        <begin position="249"/>
        <end position="301"/>
    </location>
</feature>
<dbReference type="GO" id="GO:0031267">
    <property type="term" value="F:small GTPase binding"/>
    <property type="evidence" value="ECO:0007669"/>
    <property type="project" value="TreeGrafter"/>
</dbReference>
<evidence type="ECO:0000259" key="2">
    <source>
        <dbReference type="PROSITE" id="PS50003"/>
    </source>
</evidence>
<comment type="caution">
    <text evidence="3">The sequence shown here is derived from an EMBL/GenBank/DDBJ whole genome shotgun (WGS) entry which is preliminary data.</text>
</comment>
<feature type="region of interest" description="Disordered" evidence="1">
    <location>
        <begin position="315"/>
        <end position="345"/>
    </location>
</feature>
<keyword evidence="4" id="KW-1185">Reference proteome</keyword>
<dbReference type="InterPro" id="IPR001849">
    <property type="entry name" value="PH_domain"/>
</dbReference>
<feature type="region of interest" description="Disordered" evidence="1">
    <location>
        <begin position="44"/>
        <end position="85"/>
    </location>
</feature>
<feature type="region of interest" description="Disordered" evidence="1">
    <location>
        <begin position="175"/>
        <end position="237"/>
    </location>
</feature>
<evidence type="ECO:0000256" key="1">
    <source>
        <dbReference type="SAM" id="MobiDB-lite"/>
    </source>
</evidence>
<proteinExistence type="predicted"/>
<protein>
    <submittedName>
        <fullName evidence="3">Pleckstrin homology domain-containing family G member 2 isoform X1</fullName>
    </submittedName>
</protein>
<dbReference type="AlphaFoldDB" id="A0AAD3N2D7"/>
<name>A0AAD3N2D7_LATJO</name>
<dbReference type="Proteomes" id="UP001279410">
    <property type="component" value="Unassembled WGS sequence"/>
</dbReference>
<dbReference type="GO" id="GO:0030833">
    <property type="term" value="P:regulation of actin filament polymerization"/>
    <property type="evidence" value="ECO:0007669"/>
    <property type="project" value="TreeGrafter"/>
</dbReference>
<organism evidence="3 4">
    <name type="scientific">Lates japonicus</name>
    <name type="common">Japanese lates</name>
    <dbReference type="NCBI Taxonomy" id="270547"/>
    <lineage>
        <taxon>Eukaryota</taxon>
        <taxon>Metazoa</taxon>
        <taxon>Chordata</taxon>
        <taxon>Craniata</taxon>
        <taxon>Vertebrata</taxon>
        <taxon>Euteleostomi</taxon>
        <taxon>Actinopterygii</taxon>
        <taxon>Neopterygii</taxon>
        <taxon>Teleostei</taxon>
        <taxon>Neoteleostei</taxon>
        <taxon>Acanthomorphata</taxon>
        <taxon>Carangaria</taxon>
        <taxon>Carangaria incertae sedis</taxon>
        <taxon>Centropomidae</taxon>
        <taxon>Lates</taxon>
    </lineage>
</organism>